<feature type="non-terminal residue" evidence="1">
    <location>
        <position position="1"/>
    </location>
</feature>
<evidence type="ECO:0000313" key="1">
    <source>
        <dbReference type="EMBL" id="KEP44931.1"/>
    </source>
</evidence>
<keyword evidence="2" id="KW-1185">Reference proteome</keyword>
<sequence length="161" mass="17155">INISLLVPNLVVSTRAPLVPRPCKLVGSMRCPSIIPASKMAFIRLAARVRALLTATKAITLAAHLVAHARDPLAAAHAHTRDPLAAVHAHARYPLAAARAHNPLATSETTVATTHTAAIARTLLVTTKPTSLPKTITRTHNPLDVIKLLPTIIKLQMQCLP</sequence>
<name>A0A074RCN6_9AGAM</name>
<protein>
    <submittedName>
        <fullName evidence="1">Uncharacterized protein</fullName>
    </submittedName>
</protein>
<comment type="caution">
    <text evidence="1">The sequence shown here is derived from an EMBL/GenBank/DDBJ whole genome shotgun (WGS) entry which is preliminary data.</text>
</comment>
<accession>A0A074RCN6</accession>
<organism evidence="1 2">
    <name type="scientific">Rhizoctonia solani 123E</name>
    <dbReference type="NCBI Taxonomy" id="1423351"/>
    <lineage>
        <taxon>Eukaryota</taxon>
        <taxon>Fungi</taxon>
        <taxon>Dikarya</taxon>
        <taxon>Basidiomycota</taxon>
        <taxon>Agaricomycotina</taxon>
        <taxon>Agaricomycetes</taxon>
        <taxon>Cantharellales</taxon>
        <taxon>Ceratobasidiaceae</taxon>
        <taxon>Rhizoctonia</taxon>
    </lineage>
</organism>
<dbReference type="Proteomes" id="UP000027456">
    <property type="component" value="Unassembled WGS sequence"/>
</dbReference>
<dbReference type="HOGENOM" id="CLU_1647826_0_0_1"/>
<gene>
    <name evidence="1" type="ORF">V565_346020</name>
</gene>
<evidence type="ECO:0000313" key="2">
    <source>
        <dbReference type="Proteomes" id="UP000027456"/>
    </source>
</evidence>
<dbReference type="EMBL" id="AZST01002528">
    <property type="protein sequence ID" value="KEP44931.1"/>
    <property type="molecule type" value="Genomic_DNA"/>
</dbReference>
<proteinExistence type="predicted"/>
<dbReference type="AlphaFoldDB" id="A0A074RCN6"/>
<reference evidence="1 2" key="1">
    <citation type="submission" date="2013-12" db="EMBL/GenBank/DDBJ databases">
        <authorList>
            <person name="Cubeta M."/>
            <person name="Pakala S."/>
            <person name="Fedorova N."/>
            <person name="Thomas E."/>
            <person name="Dean R."/>
            <person name="Jabaji S."/>
            <person name="Neate S."/>
            <person name="Toda T."/>
            <person name="Tavantzis S."/>
            <person name="Vilgalys R."/>
            <person name="Bharathan N."/>
            <person name="Pakala S."/>
            <person name="Losada L.S."/>
            <person name="Zafar N."/>
            <person name="Nierman W."/>
        </authorList>
    </citation>
    <scope>NUCLEOTIDE SEQUENCE [LARGE SCALE GENOMIC DNA]</scope>
    <source>
        <strain evidence="1 2">123E</strain>
    </source>
</reference>